<reference evidence="1" key="1">
    <citation type="journal article" date="2020" name="Stud. Mycol.">
        <title>101 Dothideomycetes genomes: a test case for predicting lifestyles and emergence of pathogens.</title>
        <authorList>
            <person name="Haridas S."/>
            <person name="Albert R."/>
            <person name="Binder M."/>
            <person name="Bloem J."/>
            <person name="Labutti K."/>
            <person name="Salamov A."/>
            <person name="Andreopoulos B."/>
            <person name="Baker S."/>
            <person name="Barry K."/>
            <person name="Bills G."/>
            <person name="Bluhm B."/>
            <person name="Cannon C."/>
            <person name="Castanera R."/>
            <person name="Culley D."/>
            <person name="Daum C."/>
            <person name="Ezra D."/>
            <person name="Gonzalez J."/>
            <person name="Henrissat B."/>
            <person name="Kuo A."/>
            <person name="Liang C."/>
            <person name="Lipzen A."/>
            <person name="Lutzoni F."/>
            <person name="Magnuson J."/>
            <person name="Mondo S."/>
            <person name="Nolan M."/>
            <person name="Ohm R."/>
            <person name="Pangilinan J."/>
            <person name="Park H.-J."/>
            <person name="Ramirez L."/>
            <person name="Alfaro M."/>
            <person name="Sun H."/>
            <person name="Tritt A."/>
            <person name="Yoshinaga Y."/>
            <person name="Zwiers L.-H."/>
            <person name="Turgeon B."/>
            <person name="Goodwin S."/>
            <person name="Spatafora J."/>
            <person name="Crous P."/>
            <person name="Grigoriev I."/>
        </authorList>
    </citation>
    <scope>NUCLEOTIDE SEQUENCE</scope>
    <source>
        <strain evidence="1">CBS 175.79</strain>
    </source>
</reference>
<sequence>MCVLASAHALTQPRAAFYCSFLSSRVPTRGIREMERSDGSMRSQLWWIDLRLSLGWIPSTAARRRYARLEVGGSVDLPCLCIQGAEQLYGEEDVAPTLGVVGEKLASLEGAYGKDYWRNGGKLAVNEGKLWWMIVMEGPSIPIREQHDDDQNPHSPYPITVHRSAMCIKLYYNNASTPFRPTPNTPSEIIVTTLSGFKASFELEE</sequence>
<dbReference type="AlphaFoldDB" id="A0A6A5XB75"/>
<keyword evidence="2" id="KW-1185">Reference proteome</keyword>
<accession>A0A6A5XB75</accession>
<dbReference type="RefSeq" id="XP_033378509.1">
    <property type="nucleotide sequence ID" value="XM_033532777.1"/>
</dbReference>
<dbReference type="GeneID" id="54290174"/>
<evidence type="ECO:0000313" key="2">
    <source>
        <dbReference type="Proteomes" id="UP000799778"/>
    </source>
</evidence>
<proteinExistence type="predicted"/>
<evidence type="ECO:0000313" key="1">
    <source>
        <dbReference type="EMBL" id="KAF2010170.1"/>
    </source>
</evidence>
<gene>
    <name evidence="1" type="ORF">BU24DRAFT_473352</name>
</gene>
<name>A0A6A5XB75_9PLEO</name>
<organism evidence="1 2">
    <name type="scientific">Aaosphaeria arxii CBS 175.79</name>
    <dbReference type="NCBI Taxonomy" id="1450172"/>
    <lineage>
        <taxon>Eukaryota</taxon>
        <taxon>Fungi</taxon>
        <taxon>Dikarya</taxon>
        <taxon>Ascomycota</taxon>
        <taxon>Pezizomycotina</taxon>
        <taxon>Dothideomycetes</taxon>
        <taxon>Pleosporomycetidae</taxon>
        <taxon>Pleosporales</taxon>
        <taxon>Pleosporales incertae sedis</taxon>
        <taxon>Aaosphaeria</taxon>
    </lineage>
</organism>
<dbReference type="Proteomes" id="UP000799778">
    <property type="component" value="Unassembled WGS sequence"/>
</dbReference>
<protein>
    <submittedName>
        <fullName evidence="1">Uncharacterized protein</fullName>
    </submittedName>
</protein>
<dbReference type="EMBL" id="ML978077">
    <property type="protein sequence ID" value="KAF2010170.1"/>
    <property type="molecule type" value="Genomic_DNA"/>
</dbReference>